<comment type="caution">
    <text evidence="7">The sequence shown here is derived from an EMBL/GenBank/DDBJ whole genome shotgun (WGS) entry which is preliminary data.</text>
</comment>
<evidence type="ECO:0000313" key="8">
    <source>
        <dbReference type="Proteomes" id="UP001157186"/>
    </source>
</evidence>
<evidence type="ECO:0000259" key="6">
    <source>
        <dbReference type="Pfam" id="PF06305"/>
    </source>
</evidence>
<evidence type="ECO:0000256" key="5">
    <source>
        <dbReference type="SAM" id="Phobius"/>
    </source>
</evidence>
<accession>A0ABQ6GNA9</accession>
<feature type="transmembrane region" description="Helical" evidence="5">
    <location>
        <begin position="40"/>
        <end position="63"/>
    </location>
</feature>
<name>A0ABQ6GNA9_9GAMM</name>
<keyword evidence="2 5" id="KW-0812">Transmembrane</keyword>
<reference evidence="7 8" key="1">
    <citation type="submission" date="2023-03" db="EMBL/GenBank/DDBJ databases">
        <title>Draft genome sequence of Thalassotalea insulae KCTC 62186T.</title>
        <authorList>
            <person name="Sawabe T."/>
        </authorList>
    </citation>
    <scope>NUCLEOTIDE SEQUENCE [LARGE SCALE GENOMIC DNA]</scope>
    <source>
        <strain evidence="7 8">KCTC 62186</strain>
    </source>
</reference>
<organism evidence="7 8">
    <name type="scientific">Thalassotalea insulae</name>
    <dbReference type="NCBI Taxonomy" id="2056778"/>
    <lineage>
        <taxon>Bacteria</taxon>
        <taxon>Pseudomonadati</taxon>
        <taxon>Pseudomonadota</taxon>
        <taxon>Gammaproteobacteria</taxon>
        <taxon>Alteromonadales</taxon>
        <taxon>Colwelliaceae</taxon>
        <taxon>Thalassotalea</taxon>
    </lineage>
</organism>
<evidence type="ECO:0000256" key="3">
    <source>
        <dbReference type="ARBA" id="ARBA00022989"/>
    </source>
</evidence>
<evidence type="ECO:0000256" key="2">
    <source>
        <dbReference type="ARBA" id="ARBA00022692"/>
    </source>
</evidence>
<dbReference type="EMBL" id="BSST01000001">
    <property type="protein sequence ID" value="GLX76804.1"/>
    <property type="molecule type" value="Genomic_DNA"/>
</dbReference>
<feature type="domain" description="Lipopolysaccharide assembly protein A" evidence="6">
    <location>
        <begin position="23"/>
        <end position="67"/>
    </location>
</feature>
<gene>
    <name evidence="7" type="ORF">tinsulaeT_01440</name>
</gene>
<keyword evidence="8" id="KW-1185">Reference proteome</keyword>
<dbReference type="InterPro" id="IPR010445">
    <property type="entry name" value="LapA_dom"/>
</dbReference>
<keyword evidence="3 5" id="KW-1133">Transmembrane helix</keyword>
<proteinExistence type="predicted"/>
<keyword evidence="1" id="KW-1003">Cell membrane</keyword>
<evidence type="ECO:0000256" key="1">
    <source>
        <dbReference type="ARBA" id="ARBA00022475"/>
    </source>
</evidence>
<evidence type="ECO:0000313" key="7">
    <source>
        <dbReference type="EMBL" id="GLX76804.1"/>
    </source>
</evidence>
<evidence type="ECO:0000256" key="4">
    <source>
        <dbReference type="ARBA" id="ARBA00023136"/>
    </source>
</evidence>
<protein>
    <recommendedName>
        <fullName evidence="6">Lipopolysaccharide assembly protein A domain-containing protein</fullName>
    </recommendedName>
</protein>
<dbReference type="Proteomes" id="UP001157186">
    <property type="component" value="Unassembled WGS sequence"/>
</dbReference>
<keyword evidence="4 5" id="KW-0472">Membrane</keyword>
<sequence>MRVYLTLILMLLLLLVAFIFGSQNDQLITLNYLIAQTEISVAAAVSLFTVIGFFLGLLFAVLWKLMRIIKTKPGKNAT</sequence>
<dbReference type="Pfam" id="PF06305">
    <property type="entry name" value="LapA_dom"/>
    <property type="match status" value="1"/>
</dbReference>